<evidence type="ECO:0000313" key="1">
    <source>
        <dbReference type="EMBL" id="CUP27034.1"/>
    </source>
</evidence>
<dbReference type="InterPro" id="IPR001387">
    <property type="entry name" value="Cro/C1-type_HTH"/>
</dbReference>
<dbReference type="Gene3D" id="1.10.260.40">
    <property type="entry name" value="lambda repressor-like DNA-binding domains"/>
    <property type="match status" value="1"/>
</dbReference>
<dbReference type="InterPro" id="IPR010982">
    <property type="entry name" value="Lambda_DNA-bd_dom_sf"/>
</dbReference>
<dbReference type="RefSeq" id="WP_021629678.1">
    <property type="nucleotide sequence ID" value="NZ_JADMOW010000002.1"/>
</dbReference>
<reference evidence="1 2" key="1">
    <citation type="submission" date="2015-09" db="EMBL/GenBank/DDBJ databases">
        <authorList>
            <consortium name="Pathogen Informatics"/>
        </authorList>
    </citation>
    <scope>NUCLEOTIDE SEQUENCE [LARGE SCALE GENOMIC DNA]</scope>
    <source>
        <strain evidence="1 2">2789STDY5608854</strain>
    </source>
</reference>
<organism evidence="1 2">
    <name type="scientific">Flavonifractor plautii</name>
    <name type="common">Fusobacterium plautii</name>
    <dbReference type="NCBI Taxonomy" id="292800"/>
    <lineage>
        <taxon>Bacteria</taxon>
        <taxon>Bacillati</taxon>
        <taxon>Bacillota</taxon>
        <taxon>Clostridia</taxon>
        <taxon>Eubacteriales</taxon>
        <taxon>Oscillospiraceae</taxon>
        <taxon>Flavonifractor</taxon>
    </lineage>
</organism>
<dbReference type="CDD" id="cd00093">
    <property type="entry name" value="HTH_XRE"/>
    <property type="match status" value="1"/>
</dbReference>
<accession>A0A174LS06</accession>
<protein>
    <recommendedName>
        <fullName evidence="3">XRE family transcriptional regulator</fullName>
    </recommendedName>
</protein>
<proteinExistence type="predicted"/>
<name>A0A174LS06_FLAPL</name>
<gene>
    <name evidence="1" type="ORF">ERS852411_02917</name>
</gene>
<sequence>MVENEQSFGEYLRQLIRDSGITQHKFYTELGIRKPYFYDILAGRTNPPPYPLQLKAMEILQASNETRERFFDLAAKGRNELPADIARYIDENPDALKSIREKMKLASCQ</sequence>
<dbReference type="AlphaFoldDB" id="A0A174LS06"/>
<evidence type="ECO:0008006" key="3">
    <source>
        <dbReference type="Google" id="ProtNLM"/>
    </source>
</evidence>
<dbReference type="Pfam" id="PF13560">
    <property type="entry name" value="HTH_31"/>
    <property type="match status" value="1"/>
</dbReference>
<evidence type="ECO:0000313" key="2">
    <source>
        <dbReference type="Proteomes" id="UP000095746"/>
    </source>
</evidence>
<dbReference type="EMBL" id="CYZT01000301">
    <property type="protein sequence ID" value="CUP27034.1"/>
    <property type="molecule type" value="Genomic_DNA"/>
</dbReference>
<dbReference type="GO" id="GO:0003677">
    <property type="term" value="F:DNA binding"/>
    <property type="evidence" value="ECO:0007669"/>
    <property type="project" value="InterPro"/>
</dbReference>
<dbReference type="Proteomes" id="UP000095746">
    <property type="component" value="Unassembled WGS sequence"/>
</dbReference>
<dbReference type="SUPFAM" id="SSF47413">
    <property type="entry name" value="lambda repressor-like DNA-binding domains"/>
    <property type="match status" value="1"/>
</dbReference>